<dbReference type="AlphaFoldDB" id="A0A644ZBR4"/>
<organism evidence="1">
    <name type="scientific">bioreactor metagenome</name>
    <dbReference type="NCBI Taxonomy" id="1076179"/>
    <lineage>
        <taxon>unclassified sequences</taxon>
        <taxon>metagenomes</taxon>
        <taxon>ecological metagenomes</taxon>
    </lineage>
</organism>
<name>A0A644ZBR4_9ZZZZ</name>
<reference evidence="1" key="1">
    <citation type="submission" date="2019-08" db="EMBL/GenBank/DDBJ databases">
        <authorList>
            <person name="Kucharzyk K."/>
            <person name="Murdoch R.W."/>
            <person name="Higgins S."/>
            <person name="Loffler F."/>
        </authorList>
    </citation>
    <scope>NUCLEOTIDE SEQUENCE</scope>
</reference>
<evidence type="ECO:0000313" key="1">
    <source>
        <dbReference type="EMBL" id="MPM35334.1"/>
    </source>
</evidence>
<accession>A0A644ZBR4</accession>
<comment type="caution">
    <text evidence="1">The sequence shown here is derived from an EMBL/GenBank/DDBJ whole genome shotgun (WGS) entry which is preliminary data.</text>
</comment>
<gene>
    <name evidence="1" type="ORF">SDC9_81924</name>
</gene>
<sequence length="74" mass="7871">MIGVCDDALGMGVPYHKIRKIALPNGAPALHTKKRCNVGRKQGHHLLDRDSSRPNAVGVEQLPPVLNACAAVGH</sequence>
<dbReference type="EMBL" id="VSSQ01007253">
    <property type="protein sequence ID" value="MPM35334.1"/>
    <property type="molecule type" value="Genomic_DNA"/>
</dbReference>
<proteinExistence type="predicted"/>
<protein>
    <submittedName>
        <fullName evidence="1">Uncharacterized protein</fullName>
    </submittedName>
</protein>